<evidence type="ECO:0000256" key="3">
    <source>
        <dbReference type="ARBA" id="ARBA00023002"/>
    </source>
</evidence>
<evidence type="ECO:0000256" key="1">
    <source>
        <dbReference type="ARBA" id="ARBA00006484"/>
    </source>
</evidence>
<dbReference type="InterPro" id="IPR036291">
    <property type="entry name" value="NAD(P)-bd_dom_sf"/>
</dbReference>
<dbReference type="EMBL" id="MTYJ01000054">
    <property type="protein sequence ID" value="OQV17994.1"/>
    <property type="molecule type" value="Genomic_DNA"/>
</dbReference>
<dbReference type="PANTHER" id="PTHR24320:SF282">
    <property type="entry name" value="WW DOMAIN-CONTAINING OXIDOREDUCTASE"/>
    <property type="match status" value="1"/>
</dbReference>
<comment type="caution">
    <text evidence="4">The sequence shown here is derived from an EMBL/GenBank/DDBJ whole genome shotgun (WGS) entry which is preliminary data.</text>
</comment>
<dbReference type="Pfam" id="PF00106">
    <property type="entry name" value="adh_short"/>
    <property type="match status" value="1"/>
</dbReference>
<gene>
    <name evidence="4" type="ORF">BV898_07936</name>
</gene>
<organism evidence="4 5">
    <name type="scientific">Hypsibius exemplaris</name>
    <name type="common">Freshwater tardigrade</name>
    <dbReference type="NCBI Taxonomy" id="2072580"/>
    <lineage>
        <taxon>Eukaryota</taxon>
        <taxon>Metazoa</taxon>
        <taxon>Ecdysozoa</taxon>
        <taxon>Tardigrada</taxon>
        <taxon>Eutardigrada</taxon>
        <taxon>Parachela</taxon>
        <taxon>Hypsibioidea</taxon>
        <taxon>Hypsibiidae</taxon>
        <taxon>Hypsibius</taxon>
    </lineage>
</organism>
<reference evidence="5" key="1">
    <citation type="submission" date="2017-01" db="EMBL/GenBank/DDBJ databases">
        <title>Comparative genomics of anhydrobiosis in the tardigrade Hypsibius dujardini.</title>
        <authorList>
            <person name="Yoshida Y."/>
            <person name="Koutsovoulos G."/>
            <person name="Laetsch D."/>
            <person name="Stevens L."/>
            <person name="Kumar S."/>
            <person name="Horikawa D."/>
            <person name="Ishino K."/>
            <person name="Komine S."/>
            <person name="Tomita M."/>
            <person name="Blaxter M."/>
            <person name="Arakawa K."/>
        </authorList>
    </citation>
    <scope>NUCLEOTIDE SEQUENCE [LARGE SCALE GENOMIC DNA]</scope>
    <source>
        <strain evidence="5">Z151</strain>
    </source>
</reference>
<dbReference type="Gene3D" id="3.40.50.720">
    <property type="entry name" value="NAD(P)-binding Rossmann-like Domain"/>
    <property type="match status" value="1"/>
</dbReference>
<name>A0A1W0WS25_HYPEX</name>
<dbReference type="SUPFAM" id="SSF51735">
    <property type="entry name" value="NAD(P)-binding Rossmann-fold domains"/>
    <property type="match status" value="1"/>
</dbReference>
<dbReference type="Proteomes" id="UP000192578">
    <property type="component" value="Unassembled WGS sequence"/>
</dbReference>
<keyword evidence="2" id="KW-0521">NADP</keyword>
<sequence>MAANKLPFKRRFTSRSTATQVLQDETIEGKTILVTGGSSGIGVATVEALAKKGATVIFTGRNVSSSEELIRNLKVSTPFAKVDFMPLNLCSLKDVQRKLDIVIFNAGMFGGSHTVTEDGYEAAFQVNVLSQLYLLNFLKPTIFKSTPARIVFVSSDGHRGTNLTLEKLSEEALSPPSKDSYPWRQYANSKYCQILLSAYIQKHWSSSGVTSYALHPGHLIATNIVREWSLGSAFAWLAKPFTKTLEQGAATTVYCAAAAELADQGGKYWNHCWVCEPVVREQQAKLEEAVWQLCQKMIVDKVPGYIIPE</sequence>
<dbReference type="AlphaFoldDB" id="A0A1W0WS25"/>
<keyword evidence="3" id="KW-0560">Oxidoreductase</keyword>
<dbReference type="GO" id="GO:0016491">
    <property type="term" value="F:oxidoreductase activity"/>
    <property type="evidence" value="ECO:0007669"/>
    <property type="project" value="UniProtKB-KW"/>
</dbReference>
<keyword evidence="5" id="KW-1185">Reference proteome</keyword>
<protein>
    <submittedName>
        <fullName evidence="4">WW domain-containing oxidoreductase</fullName>
    </submittedName>
</protein>
<evidence type="ECO:0000256" key="2">
    <source>
        <dbReference type="ARBA" id="ARBA00022857"/>
    </source>
</evidence>
<accession>A0A1W0WS25</accession>
<evidence type="ECO:0000313" key="5">
    <source>
        <dbReference type="Proteomes" id="UP000192578"/>
    </source>
</evidence>
<dbReference type="PRINTS" id="PR00081">
    <property type="entry name" value="GDHRDH"/>
</dbReference>
<evidence type="ECO:0000313" key="4">
    <source>
        <dbReference type="EMBL" id="OQV17994.1"/>
    </source>
</evidence>
<proteinExistence type="inferred from homology"/>
<comment type="similarity">
    <text evidence="1">Belongs to the short-chain dehydrogenases/reductases (SDR) family.</text>
</comment>
<dbReference type="PANTHER" id="PTHR24320">
    <property type="entry name" value="RETINOL DEHYDROGENASE"/>
    <property type="match status" value="1"/>
</dbReference>
<dbReference type="InterPro" id="IPR002347">
    <property type="entry name" value="SDR_fam"/>
</dbReference>
<dbReference type="OrthoDB" id="9989144at2759"/>